<sequence>MGRDIDLKNLTTLMEDNHEPSAMYSMLNQSVPTGMANLNDQGYADYLWQGHEGPSQAERKTVTDILGGAVNVEDQLRRQKDAHPDVRLMLIVEGVATPTPTGTATWYESRTNKRIMHAGREFKMPLNVVYAWTYRVSRFMEVYFAPNMVCTARMLVAFYKSDQKAEADHDTFRRYMKPMDWHPNPQVQGLVSLGSGIGTVRAEALIARFGTVWHVLSASPKDIGEVTTRTEKRQQSIGLSAARTLLRRIGRTDA</sequence>
<evidence type="ECO:0008006" key="2">
    <source>
        <dbReference type="Google" id="ProtNLM"/>
    </source>
</evidence>
<dbReference type="InterPro" id="IPR010994">
    <property type="entry name" value="RuvA_2-like"/>
</dbReference>
<comment type="caution">
    <text evidence="1">The sequence shown here is derived from an EMBL/GenBank/DDBJ whole genome shotgun (WGS) entry which is preliminary data.</text>
</comment>
<dbReference type="Gene3D" id="1.10.150.20">
    <property type="entry name" value="5' to 3' exonuclease, C-terminal subdomain"/>
    <property type="match status" value="1"/>
</dbReference>
<name>A0A0F9QXI9_9ZZZZ</name>
<evidence type="ECO:0000313" key="1">
    <source>
        <dbReference type="EMBL" id="KKN47199.1"/>
    </source>
</evidence>
<organism evidence="1">
    <name type="scientific">marine sediment metagenome</name>
    <dbReference type="NCBI Taxonomy" id="412755"/>
    <lineage>
        <taxon>unclassified sequences</taxon>
        <taxon>metagenomes</taxon>
        <taxon>ecological metagenomes</taxon>
    </lineage>
</organism>
<dbReference type="AlphaFoldDB" id="A0A0F9QXI9"/>
<reference evidence="1" key="1">
    <citation type="journal article" date="2015" name="Nature">
        <title>Complex archaea that bridge the gap between prokaryotes and eukaryotes.</title>
        <authorList>
            <person name="Spang A."/>
            <person name="Saw J.H."/>
            <person name="Jorgensen S.L."/>
            <person name="Zaremba-Niedzwiedzka K."/>
            <person name="Martijn J."/>
            <person name="Lind A.E."/>
            <person name="van Eijk R."/>
            <person name="Schleper C."/>
            <person name="Guy L."/>
            <person name="Ettema T.J."/>
        </authorList>
    </citation>
    <scope>NUCLEOTIDE SEQUENCE</scope>
</reference>
<accession>A0A0F9QXI9</accession>
<protein>
    <recommendedName>
        <fullName evidence="2">ERCC4 domain-containing protein</fullName>
    </recommendedName>
</protein>
<dbReference type="EMBL" id="LAZR01001290">
    <property type="protein sequence ID" value="KKN47199.1"/>
    <property type="molecule type" value="Genomic_DNA"/>
</dbReference>
<proteinExistence type="predicted"/>
<dbReference type="SUPFAM" id="SSF47781">
    <property type="entry name" value="RuvA domain 2-like"/>
    <property type="match status" value="1"/>
</dbReference>
<gene>
    <name evidence="1" type="ORF">LCGC14_0665400</name>
</gene>